<keyword evidence="2" id="KW-0503">Monooxygenase</keyword>
<dbReference type="Pfam" id="PF03992">
    <property type="entry name" value="ABM"/>
    <property type="match status" value="1"/>
</dbReference>
<comment type="caution">
    <text evidence="2">The sequence shown here is derived from an EMBL/GenBank/DDBJ whole genome shotgun (WGS) entry which is preliminary data.</text>
</comment>
<protein>
    <submittedName>
        <fullName evidence="2">Antibiotic biosynthesis monooxygenase</fullName>
    </submittedName>
</protein>
<dbReference type="PROSITE" id="PS51725">
    <property type="entry name" value="ABM"/>
    <property type="match status" value="1"/>
</dbReference>
<dbReference type="EMBL" id="SOGO01000031">
    <property type="protein sequence ID" value="TFD01772.1"/>
    <property type="molecule type" value="Genomic_DNA"/>
</dbReference>
<dbReference type="InterPro" id="IPR007138">
    <property type="entry name" value="ABM_dom"/>
</dbReference>
<dbReference type="SUPFAM" id="SSF54909">
    <property type="entry name" value="Dimeric alpha+beta barrel"/>
    <property type="match status" value="1"/>
</dbReference>
<sequence>MSVVVVAVLTPKPGRSQELLDAFAVVSPTVHAETGCERYAAHTDGDLVVMVERWASVADLAVHATGAGITELGALTDDALAAPTDVKVLQNVPFGDPAKGTIQEGH</sequence>
<dbReference type="InterPro" id="IPR011008">
    <property type="entry name" value="Dimeric_a/b-barrel"/>
</dbReference>
<keyword evidence="3" id="KW-1185">Reference proteome</keyword>
<feature type="domain" description="ABM" evidence="1">
    <location>
        <begin position="3"/>
        <end position="89"/>
    </location>
</feature>
<organism evidence="2 3">
    <name type="scientific">Cryobacterium sandaracinum</name>
    <dbReference type="NCBI Taxonomy" id="1259247"/>
    <lineage>
        <taxon>Bacteria</taxon>
        <taxon>Bacillati</taxon>
        <taxon>Actinomycetota</taxon>
        <taxon>Actinomycetes</taxon>
        <taxon>Micrococcales</taxon>
        <taxon>Microbacteriaceae</taxon>
        <taxon>Cryobacterium</taxon>
    </lineage>
</organism>
<dbReference type="Gene3D" id="3.30.70.100">
    <property type="match status" value="1"/>
</dbReference>
<dbReference type="RefSeq" id="WP_134374270.1">
    <property type="nucleotide sequence ID" value="NZ_SOGO01000031.1"/>
</dbReference>
<dbReference type="Proteomes" id="UP000297851">
    <property type="component" value="Unassembled WGS sequence"/>
</dbReference>
<evidence type="ECO:0000313" key="3">
    <source>
        <dbReference type="Proteomes" id="UP000297851"/>
    </source>
</evidence>
<gene>
    <name evidence="2" type="ORF">E3T25_11280</name>
</gene>
<name>A0ABY2JD04_9MICO</name>
<reference evidence="2 3" key="1">
    <citation type="submission" date="2019-03" db="EMBL/GenBank/DDBJ databases">
        <title>Genomics of glacier-inhabiting Cryobacterium strains.</title>
        <authorList>
            <person name="Liu Q."/>
            <person name="Xin Y.-H."/>
        </authorList>
    </citation>
    <scope>NUCLEOTIDE SEQUENCE [LARGE SCALE GENOMIC DNA]</scope>
    <source>
        <strain evidence="2 3">TMT2-16</strain>
    </source>
</reference>
<proteinExistence type="predicted"/>
<keyword evidence="2" id="KW-0560">Oxidoreductase</keyword>
<dbReference type="GO" id="GO:0004497">
    <property type="term" value="F:monooxygenase activity"/>
    <property type="evidence" value="ECO:0007669"/>
    <property type="project" value="UniProtKB-KW"/>
</dbReference>
<accession>A0ABY2JD04</accession>
<evidence type="ECO:0000259" key="1">
    <source>
        <dbReference type="PROSITE" id="PS51725"/>
    </source>
</evidence>
<evidence type="ECO:0000313" key="2">
    <source>
        <dbReference type="EMBL" id="TFD01772.1"/>
    </source>
</evidence>